<dbReference type="SUPFAM" id="SSF55874">
    <property type="entry name" value="ATPase domain of HSP90 chaperone/DNA topoisomerase II/histidine kinase"/>
    <property type="match status" value="1"/>
</dbReference>
<gene>
    <name evidence="2" type="ORF">RND81_01G103900</name>
</gene>
<dbReference type="Proteomes" id="UP001443914">
    <property type="component" value="Unassembled WGS sequence"/>
</dbReference>
<dbReference type="InterPro" id="IPR036890">
    <property type="entry name" value="HATPase_C_sf"/>
</dbReference>
<dbReference type="EMBL" id="JBDFQZ010000001">
    <property type="protein sequence ID" value="KAK9756527.1"/>
    <property type="molecule type" value="Genomic_DNA"/>
</dbReference>
<accession>A0AAW1NDZ6</accession>
<comment type="caution">
    <text evidence="2">The sequence shown here is derived from an EMBL/GenBank/DDBJ whole genome shotgun (WGS) entry which is preliminary data.</text>
</comment>
<evidence type="ECO:0000313" key="3">
    <source>
        <dbReference type="Proteomes" id="UP001443914"/>
    </source>
</evidence>
<protein>
    <recommendedName>
        <fullName evidence="1">Sacsin/Nov domain-containing protein</fullName>
    </recommendedName>
</protein>
<evidence type="ECO:0000313" key="2">
    <source>
        <dbReference type="EMBL" id="KAK9756527.1"/>
    </source>
</evidence>
<evidence type="ECO:0000259" key="1">
    <source>
        <dbReference type="Pfam" id="PF25794"/>
    </source>
</evidence>
<dbReference type="Gene3D" id="3.30.565.10">
    <property type="entry name" value="Histidine kinase-like ATPase, C-terminal domain"/>
    <property type="match status" value="1"/>
</dbReference>
<dbReference type="NCBIfam" id="NF047352">
    <property type="entry name" value="P_loop_sacsin"/>
    <property type="match status" value="1"/>
</dbReference>
<dbReference type="PANTHER" id="PTHR32387">
    <property type="entry name" value="WU:FJ29H11"/>
    <property type="match status" value="1"/>
</dbReference>
<dbReference type="PANTHER" id="PTHR32387:SF11">
    <property type="entry name" value="PROTEIN NO VEIN C-TERMINAL DOMAIN-CONTAINING PROTEIN"/>
    <property type="match status" value="1"/>
</dbReference>
<dbReference type="Pfam" id="PF25794">
    <property type="entry name" value="SACS"/>
    <property type="match status" value="1"/>
</dbReference>
<organism evidence="2 3">
    <name type="scientific">Saponaria officinalis</name>
    <name type="common">Common soapwort</name>
    <name type="synonym">Lychnis saponaria</name>
    <dbReference type="NCBI Taxonomy" id="3572"/>
    <lineage>
        <taxon>Eukaryota</taxon>
        <taxon>Viridiplantae</taxon>
        <taxon>Streptophyta</taxon>
        <taxon>Embryophyta</taxon>
        <taxon>Tracheophyta</taxon>
        <taxon>Spermatophyta</taxon>
        <taxon>Magnoliopsida</taxon>
        <taxon>eudicotyledons</taxon>
        <taxon>Gunneridae</taxon>
        <taxon>Pentapetalae</taxon>
        <taxon>Caryophyllales</taxon>
        <taxon>Caryophyllaceae</taxon>
        <taxon>Caryophylleae</taxon>
        <taxon>Saponaria</taxon>
    </lineage>
</organism>
<dbReference type="InterPro" id="IPR058210">
    <property type="entry name" value="SACS/Nov_dom"/>
</dbReference>
<name>A0AAW1NDZ6_SAPOF</name>
<reference evidence="2" key="1">
    <citation type="submission" date="2024-03" db="EMBL/GenBank/DDBJ databases">
        <title>WGS assembly of Saponaria officinalis var. Norfolk2.</title>
        <authorList>
            <person name="Jenkins J."/>
            <person name="Shu S."/>
            <person name="Grimwood J."/>
            <person name="Barry K."/>
            <person name="Goodstein D."/>
            <person name="Schmutz J."/>
            <person name="Leebens-Mack J."/>
            <person name="Osbourn A."/>
        </authorList>
    </citation>
    <scope>NUCLEOTIDE SEQUENCE [LARGE SCALE GENOMIC DNA]</scope>
    <source>
        <strain evidence="2">JIC</strain>
    </source>
</reference>
<keyword evidence="3" id="KW-1185">Reference proteome</keyword>
<feature type="domain" description="Sacsin/Nov" evidence="1">
    <location>
        <begin position="15"/>
        <end position="117"/>
    </location>
</feature>
<sequence>MDLHHAVTCLSAELYTKDVHFLMELLQNAEDNQYAEGVEPTLEFVVTAHDIIGCDAAATLLIFNNEVGFSRENMASICSVARSTKKGKQSQGFIGEKGIGFKSVFLVSKQPHIISNGYEVKFNEEPDMCCGVGYIVPEWISDTSFVSKIRDVYGSENLPTTEIILSLKDDKIESVKEELSSLHPELLLFLTKLKRLYVHTDGSASKNAGSVTAISIVNETNHIVSRDKDADSRVVHLSVKDKHDSPEEKCQYYIWRRAFPVRPEAKVGGRAHVKKWIVSLPFPFGKRLKRGTSSIRVFAFLPTSMVTNFPFVIHGDFILASSRETIMFDNKWNQGILGCVPLAFVNAFKSCVEKALPVFTLAKAFEFLPSQKSPFPELNKVRETIKNKLLDSVIIPCETFSDKMTFCRPVSAVRVLSHFRDIFIKMKKSGVSLAGISSMEYLPVHSSLDEDKYEPSLDFLCIAACDLVMRASDKSYVELLLFVTHNLKHSDIIRSFPLLKFSNELDNVALCPLAKSIEGSKIQVGAQIEVHAWLHECNLIFGCPNKMYFLPSSIQLALKKRLKNIFSVFRWLSNYCGVKPCSVFDYRNKLRGYVLRRGVNSQTAITFAHFLYHSHRKKFLTDSEVFSVIQWMPVIDGSGGIRSKRTQTLVPASGTASGEFAGEHTPDDVLLNFLTAHAGALDLPELIDFLETKQYKTHVKIIFGILNFIKSLGYNAVFYPAKTLVYLAKHVVSNLTPPDMSLQVASTLMTSEQAFLLLDWIRFQRTRGSYVPESFIDSIRSGKWVKTTSGVDCPTNCTIPNETGKAMLETVANGLAGFSILDEKFYGDRINLYIDELQFLGVRCGVNGVQDIVMDHFKLLSSSPMSRTTAFSLLTFIGFLKIRQLLEEQWLDVMSVGKWLKTFNGHASPRESVFLPSDSEAEVGAIMTHLHVLDMKFYGEKELSMFLDELKVLGLKSEIDMYSRATQELTFTDNPLSLTSSCGFLLLKCYRYLKASDTSFINKLRGHPWLKTSTGFNCSSASVLYEPSCASLLNLAKVPLIDENFYGNEIRVYKDEPKALGVVVEFADVVKIVVNQFKMHLLSSNSPGDASHHLRSLLHYCMCQLLSEEYILKARHGLKRPKESILCNLKWAYISQFVDLSLIDDSFDGNEIYAFAVELKMMGVLSSLKDDATLVAVGLSRPIDKELLTAEGTLSLLYCLKEIMGGGGENPCIKAFFENLKKSELLMTSYGFRLTEDSFFFFHGDWKNMLDPTYAPFLTIGVKFDPMEVCSALSLSLQQLDATPPIKRIYGFLKEFKWKPKPQVKSDWKIWIPVEDSFSKGKWVDSSLCVIKDKAHQFTPILYSLDTFYENELLPFFSSAFGNLVKVPTTLPEGGNLLVNKERAFVPDDLWLKNLFTIAGDSPSFIWLPKSGMFSAVNPQKLSVVYDVLGVRKLSKSVKCSITLQQFRGQSDNVDLKKKLIVKGLIEIILGFLACKIHMAQKDRRVAARSLLSLLVFENNENAHVSYRLHLADDRYIERDLRPFIDGSISENQKASAEMVNCFAVEIAEGLLPQESETVVSDLRNVIQLGLLYGFEEHSIHYLLTRENGEHCRTCPN</sequence>
<proteinExistence type="predicted"/>
<dbReference type="InterPro" id="IPR052957">
    <property type="entry name" value="Auxin_embryo_med"/>
</dbReference>